<dbReference type="PANTHER" id="PTHR21327:SF18">
    <property type="entry name" value="3,4-DIHYDROXY-2-BUTANONE 4-PHOSPHATE SYNTHASE"/>
    <property type="match status" value="1"/>
</dbReference>
<evidence type="ECO:0000313" key="5">
    <source>
        <dbReference type="EMBL" id="MBO2457375.1"/>
    </source>
</evidence>
<accession>A0ABS3RMS1</accession>
<keyword evidence="3" id="KW-0479">Metal-binding</keyword>
<keyword evidence="6" id="KW-1185">Reference proteome</keyword>
<dbReference type="Pfam" id="PF00925">
    <property type="entry name" value="GTP_cyclohydro2"/>
    <property type="match status" value="1"/>
</dbReference>
<name>A0ABS3RMS1_9ACTN</name>
<reference evidence="5 6" key="1">
    <citation type="submission" date="2021-03" db="EMBL/GenBank/DDBJ databases">
        <title>Actinomadura violae sp. nov., isolated from lichen in Thailand.</title>
        <authorList>
            <person name="Kanchanasin P."/>
            <person name="Saeng-In P."/>
            <person name="Phongsopitanun W."/>
            <person name="Yuki M."/>
            <person name="Kudo T."/>
            <person name="Ohkuma M."/>
            <person name="Tanasupawat S."/>
        </authorList>
    </citation>
    <scope>NUCLEOTIDE SEQUENCE [LARGE SCALE GENOMIC DNA]</scope>
    <source>
        <strain evidence="5 6">LCR2-06</strain>
    </source>
</reference>
<evidence type="ECO:0000259" key="4">
    <source>
        <dbReference type="Pfam" id="PF00925"/>
    </source>
</evidence>
<evidence type="ECO:0000256" key="2">
    <source>
        <dbReference type="ARBA" id="ARBA00022619"/>
    </source>
</evidence>
<comment type="caution">
    <text evidence="5">The sequence shown here is derived from an EMBL/GenBank/DDBJ whole genome shotgun (WGS) entry which is preliminary data.</text>
</comment>
<dbReference type="Gene3D" id="3.40.50.10990">
    <property type="entry name" value="GTP cyclohydrolase II"/>
    <property type="match status" value="1"/>
</dbReference>
<dbReference type="EMBL" id="JAGEPF010000004">
    <property type="protein sequence ID" value="MBO2457375.1"/>
    <property type="molecule type" value="Genomic_DNA"/>
</dbReference>
<gene>
    <name evidence="5" type="ORF">J4709_07290</name>
</gene>
<evidence type="ECO:0000313" key="6">
    <source>
        <dbReference type="Proteomes" id="UP000680206"/>
    </source>
</evidence>
<evidence type="ECO:0000256" key="3">
    <source>
        <dbReference type="ARBA" id="ARBA00022723"/>
    </source>
</evidence>
<organism evidence="5 6">
    <name type="scientific">Actinomadura violacea</name>
    <dbReference type="NCBI Taxonomy" id="2819934"/>
    <lineage>
        <taxon>Bacteria</taxon>
        <taxon>Bacillati</taxon>
        <taxon>Actinomycetota</taxon>
        <taxon>Actinomycetes</taxon>
        <taxon>Streptosporangiales</taxon>
        <taxon>Thermomonosporaceae</taxon>
        <taxon>Actinomadura</taxon>
    </lineage>
</organism>
<dbReference type="InterPro" id="IPR032677">
    <property type="entry name" value="GTP_cyclohydro_II"/>
</dbReference>
<dbReference type="PANTHER" id="PTHR21327">
    <property type="entry name" value="GTP CYCLOHYDROLASE II-RELATED"/>
    <property type="match status" value="1"/>
</dbReference>
<dbReference type="InterPro" id="IPR036144">
    <property type="entry name" value="RibA-like_sf"/>
</dbReference>
<dbReference type="RefSeq" id="WP_208238324.1">
    <property type="nucleotide sequence ID" value="NZ_JAGEPF010000004.1"/>
</dbReference>
<sequence>MVRRLAERSLRTTFGVWREILYYDGHDQAIVLVHGDVEGAADVPCRVHSDCISAHVFNSVECDCREQLISAQIFIKEHGRGVIVWLDQDGRGNGHMALMLAADLAERESIPQTEAYVRLGYAADRRTYHGAAAVLHDLGVGSVLLLSDSPDKAKGLRDRDVTVSGTHSVAVDLEEHPALRPYYEDKLARGYTIGALNREGV</sequence>
<dbReference type="SUPFAM" id="SSF142695">
    <property type="entry name" value="RibA-like"/>
    <property type="match status" value="1"/>
</dbReference>
<evidence type="ECO:0000256" key="1">
    <source>
        <dbReference type="ARBA" id="ARBA00005104"/>
    </source>
</evidence>
<keyword evidence="2" id="KW-0686">Riboflavin biosynthesis</keyword>
<protein>
    <recommendedName>
        <fullName evidence="4">GTP cyclohydrolase II domain-containing protein</fullName>
    </recommendedName>
</protein>
<feature type="domain" description="GTP cyclohydrolase II" evidence="4">
    <location>
        <begin position="4"/>
        <end position="165"/>
    </location>
</feature>
<proteinExistence type="predicted"/>
<comment type="pathway">
    <text evidence="1">Cofactor biosynthesis; riboflavin biosynthesis.</text>
</comment>
<dbReference type="Proteomes" id="UP000680206">
    <property type="component" value="Unassembled WGS sequence"/>
</dbReference>